<evidence type="ECO:0000256" key="3">
    <source>
        <dbReference type="ARBA" id="ARBA00022491"/>
    </source>
</evidence>
<evidence type="ECO:0000256" key="5">
    <source>
        <dbReference type="ARBA" id="ARBA00023163"/>
    </source>
</evidence>
<dbReference type="Gene3D" id="1.10.472.140">
    <property type="match status" value="1"/>
</dbReference>
<accession>A0AAN9Y8N4</accession>
<organism evidence="11 12">
    <name type="scientific">Parthenolecanium corni</name>
    <dbReference type="NCBI Taxonomy" id="536013"/>
    <lineage>
        <taxon>Eukaryota</taxon>
        <taxon>Metazoa</taxon>
        <taxon>Ecdysozoa</taxon>
        <taxon>Arthropoda</taxon>
        <taxon>Hexapoda</taxon>
        <taxon>Insecta</taxon>
        <taxon>Pterygota</taxon>
        <taxon>Neoptera</taxon>
        <taxon>Paraneoptera</taxon>
        <taxon>Hemiptera</taxon>
        <taxon>Sternorrhyncha</taxon>
        <taxon>Coccoidea</taxon>
        <taxon>Coccidae</taxon>
        <taxon>Parthenolecanium</taxon>
    </lineage>
</organism>
<evidence type="ECO:0008006" key="13">
    <source>
        <dbReference type="Google" id="ProtNLM"/>
    </source>
</evidence>
<feature type="region of interest" description="Disordered" evidence="8">
    <location>
        <begin position="337"/>
        <end position="367"/>
    </location>
</feature>
<dbReference type="InterPro" id="IPR002719">
    <property type="entry name" value="RB_B"/>
</dbReference>
<dbReference type="InterPro" id="IPR036915">
    <property type="entry name" value="Cyclin-like_sf"/>
</dbReference>
<evidence type="ECO:0000259" key="9">
    <source>
        <dbReference type="SMART" id="SM01367"/>
    </source>
</evidence>
<dbReference type="Gene3D" id="1.10.472.10">
    <property type="entry name" value="Cyclin-like"/>
    <property type="match status" value="3"/>
</dbReference>
<dbReference type="PANTHER" id="PTHR13742:SF17">
    <property type="entry name" value="RE32990P-RELATED"/>
    <property type="match status" value="1"/>
</dbReference>
<proteinExistence type="inferred from homology"/>
<dbReference type="GO" id="GO:2000134">
    <property type="term" value="P:negative regulation of G1/S transition of mitotic cell cycle"/>
    <property type="evidence" value="ECO:0007669"/>
    <property type="project" value="TreeGrafter"/>
</dbReference>
<comment type="similarity">
    <text evidence="2">Belongs to the retinoblastoma protein (RB) family.</text>
</comment>
<reference evidence="11 12" key="1">
    <citation type="submission" date="2024-03" db="EMBL/GenBank/DDBJ databases">
        <title>Adaptation during the transition from Ophiocordyceps entomopathogen to insect associate is accompanied by gene loss and intensified selection.</title>
        <authorList>
            <person name="Ward C.M."/>
            <person name="Onetto C.A."/>
            <person name="Borneman A.R."/>
        </authorList>
    </citation>
    <scope>NUCLEOTIDE SEQUENCE [LARGE SCALE GENOMIC DNA]</scope>
    <source>
        <strain evidence="11">AWRI1</strain>
        <tissue evidence="11">Single Adult Female</tissue>
    </source>
</reference>
<dbReference type="InterPro" id="IPR028309">
    <property type="entry name" value="RB_fam"/>
</dbReference>
<evidence type="ECO:0000256" key="1">
    <source>
        <dbReference type="ARBA" id="ARBA00004123"/>
    </source>
</evidence>
<dbReference type="GO" id="GO:0005667">
    <property type="term" value="C:transcription regulator complex"/>
    <property type="evidence" value="ECO:0007669"/>
    <property type="project" value="TreeGrafter"/>
</dbReference>
<keyword evidence="12" id="KW-1185">Reference proteome</keyword>
<dbReference type="Pfam" id="PF01858">
    <property type="entry name" value="RB_A"/>
    <property type="match status" value="1"/>
</dbReference>
<evidence type="ECO:0000256" key="7">
    <source>
        <dbReference type="ARBA" id="ARBA00023306"/>
    </source>
</evidence>
<dbReference type="GO" id="GO:0000785">
    <property type="term" value="C:chromatin"/>
    <property type="evidence" value="ECO:0007669"/>
    <property type="project" value="TreeGrafter"/>
</dbReference>
<dbReference type="EMBL" id="JBBCAQ010000010">
    <property type="protein sequence ID" value="KAK7601862.1"/>
    <property type="molecule type" value="Genomic_DNA"/>
</dbReference>
<keyword evidence="4" id="KW-0805">Transcription regulation</keyword>
<dbReference type="GO" id="GO:0030154">
    <property type="term" value="P:cell differentiation"/>
    <property type="evidence" value="ECO:0007669"/>
    <property type="project" value="TreeGrafter"/>
</dbReference>
<dbReference type="InterPro" id="IPR002720">
    <property type="entry name" value="RB_A"/>
</dbReference>
<dbReference type="Proteomes" id="UP001367676">
    <property type="component" value="Unassembled WGS sequence"/>
</dbReference>
<dbReference type="CDD" id="cd20600">
    <property type="entry name" value="CYCLIN_RBL"/>
    <property type="match status" value="1"/>
</dbReference>
<dbReference type="SMART" id="SM01367">
    <property type="entry name" value="DUF3452"/>
    <property type="match status" value="1"/>
</dbReference>
<evidence type="ECO:0000256" key="8">
    <source>
        <dbReference type="SAM" id="MobiDB-lite"/>
    </source>
</evidence>
<comment type="caution">
    <text evidence="11">The sequence shown here is derived from an EMBL/GenBank/DDBJ whole genome shotgun (WGS) entry which is preliminary data.</text>
</comment>
<dbReference type="GO" id="GO:0000977">
    <property type="term" value="F:RNA polymerase II transcription regulatory region sequence-specific DNA binding"/>
    <property type="evidence" value="ECO:0007669"/>
    <property type="project" value="TreeGrafter"/>
</dbReference>
<keyword evidence="6" id="KW-0539">Nucleus</keyword>
<dbReference type="AlphaFoldDB" id="A0AAN9Y8N4"/>
<keyword evidence="7" id="KW-0131">Cell cycle</keyword>
<dbReference type="PANTHER" id="PTHR13742">
    <property type="entry name" value="RETINOBLASTOMA-ASSOCIATED PROTEIN RB -RELATED"/>
    <property type="match status" value="1"/>
</dbReference>
<gene>
    <name evidence="11" type="ORF">V9T40_009303</name>
</gene>
<evidence type="ECO:0000259" key="10">
    <source>
        <dbReference type="SMART" id="SM01368"/>
    </source>
</evidence>
<evidence type="ECO:0000313" key="12">
    <source>
        <dbReference type="Proteomes" id="UP001367676"/>
    </source>
</evidence>
<feature type="domain" description="Retinoblastoma-associated protein N-terminal" evidence="9">
    <location>
        <begin position="62"/>
        <end position="210"/>
    </location>
</feature>
<dbReference type="GO" id="GO:0005634">
    <property type="term" value="C:nucleus"/>
    <property type="evidence" value="ECO:0007669"/>
    <property type="project" value="UniProtKB-SubCell"/>
</dbReference>
<evidence type="ECO:0000256" key="6">
    <source>
        <dbReference type="ARBA" id="ARBA00023242"/>
    </source>
</evidence>
<dbReference type="Pfam" id="PF01857">
    <property type="entry name" value="RB_B"/>
    <property type="match status" value="1"/>
</dbReference>
<sequence length="914" mass="104245">MGTSETEEIEKKHQQLCATLNLDKEVSKTSWQNYIATKHNYTLDGNQLHWLACALYVACRKSTVPVVGRVNTYIEGNLVSLTPILRACGLTLLHFIEKCRKWANMVGLTVEFCNKIDALESKLSVSNVVFKKFNGIFNDLFVMQTCTANGDGEKLRAAKKGNWIQCSPARLMEFTWTLYLVVKSEFSNINEDLVSSYHLLLACCDLVYANAVASDRRDILNPNFVGIPAHFFDDDYDPPVEPICIIDHLCKNHEGITVDARSVREYSWKTQMKKLFEKGILEGDASRFTEILGPDVFDKNFRFINKEYEQYVLSMGDFDERVMLVEHQTKVDYQLENPALPSSNIANPANDQNKPPNDAQATPASINDRAPLIIHPNTLTPLTGRQYLKNRDGNIYAGTISPMTTVKECVIRIHTMLKSNRVPLRMSLRLGGYVADQTIAEIESEIRCKVARMMDMCNVQCENGRETEFCRKRLEMAEKLFYKMLDDFAREEVKMRKPDVAESLRQDLFVRALFACAVEIVLFSYGCQQYMFPWILHRIDLPAYHFYKIIELVVRNENQLSRDMVKHLTMVEERILDSISWEADSPLWRTIEESNMAVPSCEEVCLPYQLSAVDGNAQRVETLNALSANAMKGGKAVESKAAVVAGKMASKESDGRGVKPKRGGSLGLFFRKFYHLASVRMQDLCEKLSIASKEVRLKIWTCIEHVIVHWVDLMKNRHLDQILMCTVYVTCKVLQINLTFQEIMRCYRNQPQSTSNIYRNVLLNVGEDGVEERGDLIKFYNSVYVKVIQNFALKFANKSAGGKSELLILSPLPVSRSKGSNSPFRRVSDRHSIYIRCMDNADAIAPSPIKPLSYYFSRSPAKDLHAINSMIQINAVKRSLASMYDDDNPIKKTCVRNDSSKLQDMIEDRRKYMT</sequence>
<evidence type="ECO:0000313" key="11">
    <source>
        <dbReference type="EMBL" id="KAK7601862.1"/>
    </source>
</evidence>
<evidence type="ECO:0000256" key="2">
    <source>
        <dbReference type="ARBA" id="ARBA00009475"/>
    </source>
</evidence>
<dbReference type="SMART" id="SM01368">
    <property type="entry name" value="RB_A"/>
    <property type="match status" value="1"/>
</dbReference>
<keyword evidence="5" id="KW-0804">Transcription</keyword>
<feature type="compositionally biased region" description="Polar residues" evidence="8">
    <location>
        <begin position="340"/>
        <end position="365"/>
    </location>
</feature>
<name>A0AAN9Y8N4_9HEMI</name>
<dbReference type="Pfam" id="PF11934">
    <property type="entry name" value="DUF3452"/>
    <property type="match status" value="1"/>
</dbReference>
<dbReference type="GO" id="GO:0006357">
    <property type="term" value="P:regulation of transcription by RNA polymerase II"/>
    <property type="evidence" value="ECO:0007669"/>
    <property type="project" value="InterPro"/>
</dbReference>
<evidence type="ECO:0000256" key="4">
    <source>
        <dbReference type="ARBA" id="ARBA00023015"/>
    </source>
</evidence>
<protein>
    <recommendedName>
        <fullName evidence="13">Retinoblastoma-like protein 1</fullName>
    </recommendedName>
</protein>
<keyword evidence="3" id="KW-0678">Repressor</keyword>
<comment type="subcellular location">
    <subcellularLocation>
        <location evidence="1">Nucleus</location>
    </subcellularLocation>
</comment>
<dbReference type="InterPro" id="IPR024599">
    <property type="entry name" value="RB_N"/>
</dbReference>
<dbReference type="SUPFAM" id="SSF47954">
    <property type="entry name" value="Cyclin-like"/>
    <property type="match status" value="2"/>
</dbReference>
<feature type="domain" description="Retinoblastoma-associated protein A-box" evidence="10">
    <location>
        <begin position="401"/>
        <end position="591"/>
    </location>
</feature>